<keyword evidence="2" id="KW-1003">Cell membrane</keyword>
<dbReference type="EMBL" id="JBHTJH010000017">
    <property type="protein sequence ID" value="MFD0863677.1"/>
    <property type="molecule type" value="Genomic_DNA"/>
</dbReference>
<organism evidence="7 8">
    <name type="scientific">Sungkyunkwania multivorans</name>
    <dbReference type="NCBI Taxonomy" id="1173618"/>
    <lineage>
        <taxon>Bacteria</taxon>
        <taxon>Pseudomonadati</taxon>
        <taxon>Bacteroidota</taxon>
        <taxon>Flavobacteriia</taxon>
        <taxon>Flavobacteriales</taxon>
        <taxon>Flavobacteriaceae</taxon>
        <taxon>Sungkyunkwania</taxon>
    </lineage>
</organism>
<keyword evidence="5 6" id="KW-0472">Membrane</keyword>
<protein>
    <submittedName>
        <fullName evidence="7">LysE family transporter</fullName>
    </submittedName>
</protein>
<comment type="subcellular location">
    <subcellularLocation>
        <location evidence="1">Cell membrane</location>
        <topology evidence="1">Multi-pass membrane protein</topology>
    </subcellularLocation>
</comment>
<keyword evidence="3 6" id="KW-0812">Transmembrane</keyword>
<evidence type="ECO:0000256" key="1">
    <source>
        <dbReference type="ARBA" id="ARBA00004651"/>
    </source>
</evidence>
<reference evidence="8" key="1">
    <citation type="journal article" date="2019" name="Int. J. Syst. Evol. Microbiol.">
        <title>The Global Catalogue of Microorganisms (GCM) 10K type strain sequencing project: providing services to taxonomists for standard genome sequencing and annotation.</title>
        <authorList>
            <consortium name="The Broad Institute Genomics Platform"/>
            <consortium name="The Broad Institute Genome Sequencing Center for Infectious Disease"/>
            <person name="Wu L."/>
            <person name="Ma J."/>
        </authorList>
    </citation>
    <scope>NUCLEOTIDE SEQUENCE [LARGE SCALE GENOMIC DNA]</scope>
    <source>
        <strain evidence="8">CCUG 62952</strain>
    </source>
</reference>
<evidence type="ECO:0000256" key="4">
    <source>
        <dbReference type="ARBA" id="ARBA00022989"/>
    </source>
</evidence>
<keyword evidence="8" id="KW-1185">Reference proteome</keyword>
<dbReference type="RefSeq" id="WP_386409928.1">
    <property type="nucleotide sequence ID" value="NZ_JBHTJH010000017.1"/>
</dbReference>
<dbReference type="Pfam" id="PF01810">
    <property type="entry name" value="LysE"/>
    <property type="match status" value="1"/>
</dbReference>
<feature type="transmembrane region" description="Helical" evidence="6">
    <location>
        <begin position="112"/>
        <end position="134"/>
    </location>
</feature>
<dbReference type="InterPro" id="IPR001123">
    <property type="entry name" value="LeuE-type"/>
</dbReference>
<name>A0ABW3D304_9FLAO</name>
<gene>
    <name evidence="7" type="ORF">ACFQ1M_15780</name>
</gene>
<evidence type="ECO:0000313" key="8">
    <source>
        <dbReference type="Proteomes" id="UP001596978"/>
    </source>
</evidence>
<keyword evidence="4 6" id="KW-1133">Transmembrane helix</keyword>
<evidence type="ECO:0000256" key="3">
    <source>
        <dbReference type="ARBA" id="ARBA00022692"/>
    </source>
</evidence>
<accession>A0ABW3D304</accession>
<feature type="transmembrane region" description="Helical" evidence="6">
    <location>
        <begin position="189"/>
        <end position="207"/>
    </location>
</feature>
<evidence type="ECO:0000256" key="5">
    <source>
        <dbReference type="ARBA" id="ARBA00023136"/>
    </source>
</evidence>
<feature type="transmembrane region" description="Helical" evidence="6">
    <location>
        <begin position="43"/>
        <end position="68"/>
    </location>
</feature>
<feature type="transmembrane region" description="Helical" evidence="6">
    <location>
        <begin position="6"/>
        <end position="31"/>
    </location>
</feature>
<evidence type="ECO:0000256" key="6">
    <source>
        <dbReference type="SAM" id="Phobius"/>
    </source>
</evidence>
<evidence type="ECO:0000256" key="2">
    <source>
        <dbReference type="ARBA" id="ARBA00022475"/>
    </source>
</evidence>
<feature type="transmembrane region" description="Helical" evidence="6">
    <location>
        <begin position="146"/>
        <end position="168"/>
    </location>
</feature>
<dbReference type="Proteomes" id="UP001596978">
    <property type="component" value="Unassembled WGS sequence"/>
</dbReference>
<comment type="caution">
    <text evidence="7">The sequence shown here is derived from an EMBL/GenBank/DDBJ whole genome shotgun (WGS) entry which is preliminary data.</text>
</comment>
<proteinExistence type="predicted"/>
<evidence type="ECO:0000313" key="7">
    <source>
        <dbReference type="EMBL" id="MFD0863677.1"/>
    </source>
</evidence>
<feature type="transmembrane region" description="Helical" evidence="6">
    <location>
        <begin position="74"/>
        <end position="92"/>
    </location>
</feature>
<sequence>MSLIGYFFIGIVATFFGAIPLGTVNLSVISTTLKQDVRSAMKIALAAGFAEIILSFFALHCSLGFTNFIETHQWIQVSIVLLLLAIGLLLFFKKQKTANDTIQKRFSSKYGIGFFLGLLNPPVVVYWILAISYIDMKAVPLSVHTPIIILIIFFLGVYIGKVLTLFLYSKISAAIKNKLHTVAQRMNKVMGALLVLISIIQSVKLFIP</sequence>